<organism evidence="1">
    <name type="scientific">Chromera velia CCMP2878</name>
    <dbReference type="NCBI Taxonomy" id="1169474"/>
    <lineage>
        <taxon>Eukaryota</taxon>
        <taxon>Sar</taxon>
        <taxon>Alveolata</taxon>
        <taxon>Colpodellida</taxon>
        <taxon>Chromeraceae</taxon>
        <taxon>Chromera</taxon>
    </lineage>
</organism>
<dbReference type="PhylomeDB" id="A0A0K6S8B7"/>
<gene>
    <name evidence="1" type="ORF">Cvel_23820.t1</name>
</gene>
<dbReference type="EMBL" id="CDMZ01001661">
    <property type="protein sequence ID" value="CUC09786.1"/>
    <property type="molecule type" value="Genomic_DNA"/>
</dbReference>
<dbReference type="AlphaFoldDB" id="A0A0K6S8B7"/>
<reference evidence="1" key="1">
    <citation type="submission" date="2014-11" db="EMBL/GenBank/DDBJ databases">
        <title>Molecular phylogeny of cliff fern family Woodsiaceae with morphological implications.</title>
        <authorList>
            <person name="Shao Y.-Z."/>
            <person name="Wei R."/>
            <person name="Zhang X.-C."/>
        </authorList>
    </citation>
    <scope>NUCLEOTIDE SEQUENCE</scope>
</reference>
<sequence length="242" mass="25888">MQSAQVWREGTAGGVLTFQLRAYHGLVGPLLLPLIREGSPQGLILRTRTIRRDVFARMAGENTLAKSVGGKGFVNMVVDAIAAENVGVAQFAFMIVYALIVENVGAVPFVLMGESSTRVSTAVGVPFVSMVVRPVCVESAEGVESVNMEDSAPFVGSVGVAAFANTVESAPDVENAEGFRKVSANTVGYAQRAESVEVVASANTDVREAAAQNAKRTILRFMKDVKSRKRDTEKMLHTAWHT</sequence>
<proteinExistence type="predicted"/>
<accession>A0A0K6S8B7</accession>
<protein>
    <submittedName>
        <fullName evidence="1">Uncharacterized protein</fullName>
    </submittedName>
</protein>
<name>A0A0K6S8B7_9ALVE</name>
<dbReference type="VEuPathDB" id="CryptoDB:Cvel_23820"/>
<evidence type="ECO:0000313" key="1">
    <source>
        <dbReference type="EMBL" id="CUC09786.1"/>
    </source>
</evidence>